<gene>
    <name evidence="2" type="ORF">A1O5_02719</name>
</gene>
<dbReference type="Proteomes" id="UP000019471">
    <property type="component" value="Unassembled WGS sequence"/>
</dbReference>
<dbReference type="RefSeq" id="XP_007741523.1">
    <property type="nucleotide sequence ID" value="XM_007743333.1"/>
</dbReference>
<keyword evidence="3" id="KW-1185">Reference proteome</keyword>
<accession>W9X2M6</accession>
<feature type="compositionally biased region" description="Polar residues" evidence="1">
    <location>
        <begin position="78"/>
        <end position="87"/>
    </location>
</feature>
<dbReference type="EMBL" id="AMGX01000003">
    <property type="protein sequence ID" value="EXJ74423.1"/>
    <property type="molecule type" value="Genomic_DNA"/>
</dbReference>
<feature type="region of interest" description="Disordered" evidence="1">
    <location>
        <begin position="1"/>
        <end position="36"/>
    </location>
</feature>
<sequence length="307" mass="33903">MEDGNIEGVDLAAVQASDGDGTDSTESASSSQLRSNAVWRVNTHESLPPKPFSVIDLTSPARPNGPVYLGPNPRPVKTNGSRSQGSPIASLAASPTPRPQIDHQIRLLPAEIRAPNPQGGQMEFTTHLTKTLKKMTNGEAPLLKHFRPAFVSRDIQVLERGYWQFWIKIAEESIVKESRQPPRATLKLLGSTARKERGKAAGVRELKTPVHALWTECEFLQFWKNVTLVIESDQGIHMGRDARTHLDVVFGVIRSADGEIWGMDEKGAGGGTRGLEFGIRLRQDAWNGLVWWKIDMDFGGNWNGRGQ</sequence>
<evidence type="ECO:0000256" key="1">
    <source>
        <dbReference type="SAM" id="MobiDB-lite"/>
    </source>
</evidence>
<dbReference type="AlphaFoldDB" id="W9X2M6"/>
<dbReference type="OrthoDB" id="5395975at2759"/>
<name>W9X2M6_9EURO</name>
<reference evidence="2 3" key="1">
    <citation type="submission" date="2013-03" db="EMBL/GenBank/DDBJ databases">
        <title>The Genome Sequence of Cladophialophora psammophila CBS 110553.</title>
        <authorList>
            <consortium name="The Broad Institute Genomics Platform"/>
            <person name="Cuomo C."/>
            <person name="de Hoog S."/>
            <person name="Gorbushina A."/>
            <person name="Walker B."/>
            <person name="Young S.K."/>
            <person name="Zeng Q."/>
            <person name="Gargeya S."/>
            <person name="Fitzgerald M."/>
            <person name="Haas B."/>
            <person name="Abouelleil A."/>
            <person name="Allen A.W."/>
            <person name="Alvarado L."/>
            <person name="Arachchi H.M."/>
            <person name="Berlin A.M."/>
            <person name="Chapman S.B."/>
            <person name="Gainer-Dewar J."/>
            <person name="Goldberg J."/>
            <person name="Griggs A."/>
            <person name="Gujja S."/>
            <person name="Hansen M."/>
            <person name="Howarth C."/>
            <person name="Imamovic A."/>
            <person name="Ireland A."/>
            <person name="Larimer J."/>
            <person name="McCowan C."/>
            <person name="Murphy C."/>
            <person name="Pearson M."/>
            <person name="Poon T.W."/>
            <person name="Priest M."/>
            <person name="Roberts A."/>
            <person name="Saif S."/>
            <person name="Shea T."/>
            <person name="Sisk P."/>
            <person name="Sykes S."/>
            <person name="Wortman J."/>
            <person name="Nusbaum C."/>
            <person name="Birren B."/>
        </authorList>
    </citation>
    <scope>NUCLEOTIDE SEQUENCE [LARGE SCALE GENOMIC DNA]</scope>
    <source>
        <strain evidence="2 3">CBS 110553</strain>
    </source>
</reference>
<dbReference type="GeneID" id="19187450"/>
<feature type="compositionally biased region" description="Polar residues" evidence="1">
    <location>
        <begin position="22"/>
        <end position="35"/>
    </location>
</feature>
<protein>
    <submittedName>
        <fullName evidence="2">Uncharacterized protein</fullName>
    </submittedName>
</protein>
<evidence type="ECO:0000313" key="2">
    <source>
        <dbReference type="EMBL" id="EXJ74423.1"/>
    </source>
</evidence>
<feature type="region of interest" description="Disordered" evidence="1">
    <location>
        <begin position="48"/>
        <end position="97"/>
    </location>
</feature>
<evidence type="ECO:0000313" key="3">
    <source>
        <dbReference type="Proteomes" id="UP000019471"/>
    </source>
</evidence>
<comment type="caution">
    <text evidence="2">The sequence shown here is derived from an EMBL/GenBank/DDBJ whole genome shotgun (WGS) entry which is preliminary data.</text>
</comment>
<organism evidence="2 3">
    <name type="scientific">Cladophialophora psammophila CBS 110553</name>
    <dbReference type="NCBI Taxonomy" id="1182543"/>
    <lineage>
        <taxon>Eukaryota</taxon>
        <taxon>Fungi</taxon>
        <taxon>Dikarya</taxon>
        <taxon>Ascomycota</taxon>
        <taxon>Pezizomycotina</taxon>
        <taxon>Eurotiomycetes</taxon>
        <taxon>Chaetothyriomycetidae</taxon>
        <taxon>Chaetothyriales</taxon>
        <taxon>Herpotrichiellaceae</taxon>
        <taxon>Cladophialophora</taxon>
    </lineage>
</organism>
<dbReference type="HOGENOM" id="CLU_906155_0_0_1"/>
<dbReference type="STRING" id="1182543.W9X2M6"/>
<proteinExistence type="predicted"/>